<gene>
    <name evidence="1" type="ORF">CHF27_013380</name>
</gene>
<dbReference type="EMBL" id="NOJZ02000056">
    <property type="protein sequence ID" value="RDY22451.1"/>
    <property type="molecule type" value="Genomic_DNA"/>
</dbReference>
<organism evidence="1 2">
    <name type="scientific">Romboutsia maritimum</name>
    <dbReference type="NCBI Taxonomy" id="2020948"/>
    <lineage>
        <taxon>Bacteria</taxon>
        <taxon>Bacillati</taxon>
        <taxon>Bacillota</taxon>
        <taxon>Clostridia</taxon>
        <taxon>Peptostreptococcales</taxon>
        <taxon>Peptostreptococcaceae</taxon>
        <taxon>Romboutsia</taxon>
    </lineage>
</organism>
<accession>A0A371IPQ1</accession>
<name>A0A371IPQ1_9FIRM</name>
<dbReference type="RefSeq" id="WP_095406514.1">
    <property type="nucleotide sequence ID" value="NZ_NOJZ02000056.1"/>
</dbReference>
<dbReference type="AlphaFoldDB" id="A0A371IPQ1"/>
<protein>
    <submittedName>
        <fullName evidence="1">Uncharacterized protein</fullName>
    </submittedName>
</protein>
<sequence length="456" mass="55259">MSNSKECKLNDLIFELLEKEYNFKDVIVNYFREDFPELKDEKDLLYQSTLDEIKSTIDRWKKVLKLDINQENIDEFFDLIRYMKLNKLDLREISKEESIIDYIKLFVELQENSYKQYYKSAIEVSAMANNMRLQDAHKDIELQKSKYIIYSGHYEEVGEIINHIWDRVNDLSYAIIMNRELNNIDLKTILRTYDYEGNKMDTIRLLYMHEEQSELLMSKRLDIDKFIDSERLYLKKGEKLAQENINKNTCYRNMYLYLVRKYFKKIHKSEIKCIEELTQDYKYNIHNKKIYNLSDISEIIYNSQLSIEKREYKQINSSIRDSFREYGLDKIFKNENASEYSIRRNEVELCLAYYEYISNRKLKKTNFSKVNEFERFKNIKNQIISVRAKTNQKDEDIYNLVKEFQIMMSNSIDFVLSKINVENQYSKFTQIEDELAHIKFIVDMKLMHLRIEGDET</sequence>
<dbReference type="Proteomes" id="UP000243494">
    <property type="component" value="Unassembled WGS sequence"/>
</dbReference>
<keyword evidence="2" id="KW-1185">Reference proteome</keyword>
<evidence type="ECO:0000313" key="1">
    <source>
        <dbReference type="EMBL" id="RDY22451.1"/>
    </source>
</evidence>
<comment type="caution">
    <text evidence="1">The sequence shown here is derived from an EMBL/GenBank/DDBJ whole genome shotgun (WGS) entry which is preliminary data.</text>
</comment>
<reference evidence="1 2" key="1">
    <citation type="journal article" date="2017" name="Genome Announc.">
        <title>Draft Genome Sequence of Romboutsia maritimum sp. nov. Strain CCRI-22766(T), Isolated from Coastal Estuarine Mud.</title>
        <authorList>
            <person name="Maheux A.F."/>
            <person name="Boudreau D.K."/>
            <person name="Berube E."/>
            <person name="Boissinot M."/>
            <person name="Raymond F."/>
            <person name="Brodeur S."/>
            <person name="Corbeil J."/>
            <person name="Brightwell G."/>
            <person name="Broda D."/>
            <person name="Omar R.F."/>
            <person name="Bergeron M.G."/>
        </authorList>
    </citation>
    <scope>NUCLEOTIDE SEQUENCE [LARGE SCALE GENOMIC DNA]</scope>
    <source>
        <strain evidence="1 2">CCRI-22766</strain>
    </source>
</reference>
<proteinExistence type="predicted"/>
<evidence type="ECO:0000313" key="2">
    <source>
        <dbReference type="Proteomes" id="UP000243494"/>
    </source>
</evidence>